<proteinExistence type="predicted"/>
<dbReference type="Proteomes" id="UP000634136">
    <property type="component" value="Unassembled WGS sequence"/>
</dbReference>
<evidence type="ECO:0000313" key="2">
    <source>
        <dbReference type="Proteomes" id="UP000634136"/>
    </source>
</evidence>
<keyword evidence="2" id="KW-1185">Reference proteome</keyword>
<sequence>MARKRGGVEKKAWKIGSAL</sequence>
<name>A0A834SU22_9FABA</name>
<gene>
    <name evidence="1" type="ORF">G2W53_036231</name>
</gene>
<evidence type="ECO:0000313" key="1">
    <source>
        <dbReference type="EMBL" id="KAF7809488.1"/>
    </source>
</evidence>
<protein>
    <submittedName>
        <fullName evidence="1">Uncharacterized protein</fullName>
    </submittedName>
</protein>
<comment type="caution">
    <text evidence="1">The sequence shown here is derived from an EMBL/GenBank/DDBJ whole genome shotgun (WGS) entry which is preliminary data.</text>
</comment>
<organism evidence="1 2">
    <name type="scientific">Senna tora</name>
    <dbReference type="NCBI Taxonomy" id="362788"/>
    <lineage>
        <taxon>Eukaryota</taxon>
        <taxon>Viridiplantae</taxon>
        <taxon>Streptophyta</taxon>
        <taxon>Embryophyta</taxon>
        <taxon>Tracheophyta</taxon>
        <taxon>Spermatophyta</taxon>
        <taxon>Magnoliopsida</taxon>
        <taxon>eudicotyledons</taxon>
        <taxon>Gunneridae</taxon>
        <taxon>Pentapetalae</taxon>
        <taxon>rosids</taxon>
        <taxon>fabids</taxon>
        <taxon>Fabales</taxon>
        <taxon>Fabaceae</taxon>
        <taxon>Caesalpinioideae</taxon>
        <taxon>Cassia clade</taxon>
        <taxon>Senna</taxon>
    </lineage>
</organism>
<reference evidence="1" key="1">
    <citation type="submission" date="2020-09" db="EMBL/GenBank/DDBJ databases">
        <title>Genome-Enabled Discovery of Anthraquinone Biosynthesis in Senna tora.</title>
        <authorList>
            <person name="Kang S.-H."/>
            <person name="Pandey R.P."/>
            <person name="Lee C.-M."/>
            <person name="Sim J.-S."/>
            <person name="Jeong J.-T."/>
            <person name="Choi B.-S."/>
            <person name="Jung M."/>
            <person name="Ginzburg D."/>
            <person name="Zhao K."/>
            <person name="Won S.Y."/>
            <person name="Oh T.-J."/>
            <person name="Yu Y."/>
            <person name="Kim N.-H."/>
            <person name="Lee O.R."/>
            <person name="Lee T.-H."/>
            <person name="Bashyal P."/>
            <person name="Kim T.-S."/>
            <person name="Lee W.-H."/>
            <person name="Kawkins C."/>
            <person name="Kim C.-K."/>
            <person name="Kim J.S."/>
            <person name="Ahn B.O."/>
            <person name="Rhee S.Y."/>
            <person name="Sohng J.K."/>
        </authorList>
    </citation>
    <scope>NUCLEOTIDE SEQUENCE</scope>
    <source>
        <tissue evidence="1">Leaf</tissue>
    </source>
</reference>
<dbReference type="AlphaFoldDB" id="A0A834SU22"/>
<accession>A0A834SU22</accession>
<dbReference type="EMBL" id="JAAIUW010000011">
    <property type="protein sequence ID" value="KAF7809488.1"/>
    <property type="molecule type" value="Genomic_DNA"/>
</dbReference>